<sequence>MSDRQDGNVGGTGAAAAAEAAAPGADRRTVLKGATAVGIAGFGATYLRGFRFTSAAKAAGSSPVKLGFIEDTSGNLAVYGIQKLHAAQLAVKEINEGKTLKGAPNIGAGMMGVMGQVAKDPPVISKEGTALDVVSDGGAKGRTDLVFDEDDEILIDSGDSGIMGRELSLVAADGQSNNAIWQQLARRMIQQDKVDVLVAGFASAEREAIRPIVDQFKQLYFYTNQYEGGVADANTFCTGPVCEQQVIPTVQYMVEKFGPRCYTIAADYNFGQLTAAWTRAFIPLVGGQIIGEEFIPLSVSEFSQVIQRIQQAKPDWVMTLLVGQNHHNYYPQAAAAGLRFPMASTVNMAQGYEHKRFAPPSLANMHNAIQYQLEVPTARNRAFVKRWMAMFPDDQYIGEMAQNTYFTIHMYAKAARLAGTTDQQTVKKALELGWNIEAPEGSVFLEPGTHHCAHPIRMAVCDENHNVRFVRDWPMIQAWWLQRLGVNLVRNPEYKQYTPDEDPYFKMFGNSKKA</sequence>
<accession>A0ABU8XZB3</accession>
<name>A0ABU8XZB3_9PROT</name>
<dbReference type="Proteomes" id="UP001375743">
    <property type="component" value="Unassembled WGS sequence"/>
</dbReference>
<evidence type="ECO:0000313" key="5">
    <source>
        <dbReference type="Proteomes" id="UP001375743"/>
    </source>
</evidence>
<reference evidence="4 5" key="1">
    <citation type="submission" date="2024-01" db="EMBL/GenBank/DDBJ databases">
        <title>Multi-omics insights into the function and evolution of sodium benzoate biodegradation pathways in Benzoatithermus flavus gen. nov., sp. nov. from hot spring.</title>
        <authorList>
            <person name="Hu C.-J."/>
            <person name="Li W.-J."/>
        </authorList>
    </citation>
    <scope>NUCLEOTIDE SEQUENCE [LARGE SCALE GENOMIC DNA]</scope>
    <source>
        <strain evidence="4 5">SYSU G07066</strain>
    </source>
</reference>
<evidence type="ECO:0000259" key="3">
    <source>
        <dbReference type="Pfam" id="PF13458"/>
    </source>
</evidence>
<evidence type="ECO:0000256" key="1">
    <source>
        <dbReference type="ARBA" id="ARBA00010062"/>
    </source>
</evidence>
<protein>
    <submittedName>
        <fullName evidence="4">ABC transporter substrate-binding protein</fullName>
    </submittedName>
</protein>
<organism evidence="4 5">
    <name type="scientific">Benzoatithermus flavus</name>
    <dbReference type="NCBI Taxonomy" id="3108223"/>
    <lineage>
        <taxon>Bacteria</taxon>
        <taxon>Pseudomonadati</taxon>
        <taxon>Pseudomonadota</taxon>
        <taxon>Alphaproteobacteria</taxon>
        <taxon>Geminicoccales</taxon>
        <taxon>Geminicoccaceae</taxon>
        <taxon>Benzoatithermus</taxon>
    </lineage>
</organism>
<gene>
    <name evidence="4" type="ORF">U1T56_21755</name>
</gene>
<dbReference type="EMBL" id="JBBLZC010000034">
    <property type="protein sequence ID" value="MEK0085788.1"/>
    <property type="molecule type" value="Genomic_DNA"/>
</dbReference>
<dbReference type="PANTHER" id="PTHR47628">
    <property type="match status" value="1"/>
</dbReference>
<evidence type="ECO:0000256" key="2">
    <source>
        <dbReference type="ARBA" id="ARBA00022729"/>
    </source>
</evidence>
<feature type="domain" description="Leucine-binding protein" evidence="3">
    <location>
        <begin position="63"/>
        <end position="464"/>
    </location>
</feature>
<keyword evidence="2" id="KW-0732">Signal</keyword>
<dbReference type="PANTHER" id="PTHR47628:SF1">
    <property type="entry name" value="ALIPHATIC AMIDASE EXPRESSION-REGULATING PROTEIN"/>
    <property type="match status" value="1"/>
</dbReference>
<dbReference type="InterPro" id="IPR028082">
    <property type="entry name" value="Peripla_BP_I"/>
</dbReference>
<dbReference type="Pfam" id="PF13458">
    <property type="entry name" value="Peripla_BP_6"/>
    <property type="match status" value="1"/>
</dbReference>
<dbReference type="PROSITE" id="PS51318">
    <property type="entry name" value="TAT"/>
    <property type="match status" value="1"/>
</dbReference>
<dbReference type="InterPro" id="IPR006311">
    <property type="entry name" value="TAT_signal"/>
</dbReference>
<dbReference type="SUPFAM" id="SSF53822">
    <property type="entry name" value="Periplasmic binding protein-like I"/>
    <property type="match status" value="2"/>
</dbReference>
<comment type="caution">
    <text evidence="4">The sequence shown here is derived from an EMBL/GenBank/DDBJ whole genome shotgun (WGS) entry which is preliminary data.</text>
</comment>
<dbReference type="Gene3D" id="3.40.50.2300">
    <property type="match status" value="3"/>
</dbReference>
<comment type="similarity">
    <text evidence="1">Belongs to the leucine-binding protein family.</text>
</comment>
<dbReference type="InterPro" id="IPR028081">
    <property type="entry name" value="Leu-bd"/>
</dbReference>
<proteinExistence type="inferred from homology"/>
<dbReference type="RefSeq" id="WP_418161638.1">
    <property type="nucleotide sequence ID" value="NZ_JBBLZC010000034.1"/>
</dbReference>
<keyword evidence="5" id="KW-1185">Reference proteome</keyword>
<evidence type="ECO:0000313" key="4">
    <source>
        <dbReference type="EMBL" id="MEK0085788.1"/>
    </source>
</evidence>